<proteinExistence type="predicted"/>
<dbReference type="RefSeq" id="WP_119437314.1">
    <property type="nucleotide sequence ID" value="NZ_QWGR01000003.1"/>
</dbReference>
<dbReference type="Pfam" id="PF03618">
    <property type="entry name" value="Kinase-PPPase"/>
    <property type="match status" value="1"/>
</dbReference>
<evidence type="ECO:0000256" key="1">
    <source>
        <dbReference type="ARBA" id="ARBA00022527"/>
    </source>
</evidence>
<evidence type="ECO:0000313" key="5">
    <source>
        <dbReference type="EMBL" id="RIJ49427.1"/>
    </source>
</evidence>
<comment type="caution">
    <text evidence="5">The sequence shown here is derived from an EMBL/GenBank/DDBJ whole genome shotgun (WGS) entry which is preliminary data.</text>
</comment>
<protein>
    <submittedName>
        <fullName evidence="5">Kinase/pyrophosphorylase</fullName>
    </submittedName>
</protein>
<sequence length="291" mass="32938">MKKRKNAPIFVVSGGRGIAGNNLLQSILIQYPDNKIPVEIIGGVSTEDMVFDVVMRAKSEGGLITHTMVNPFLRKRINELASEFNVEVIDLMGDLARYLDRTLNVEPLQHPGLYRELNQQYFDRIESIEYTLSHDDGMGPQRLRQAEIVLTGVSRAGKTPLSVYLAMYGWKVANVPLVPGVQPPDELFEIDPNRVFGLHIGAGQLIAHRMKRIQGWNNHRSDSYVDQNAVREEIRNAMFVFDKGGFTVINVSNKPIESTANEILKLMSERFIFQGRKLESPYHDQKKDSSK</sequence>
<evidence type="ECO:0000256" key="2">
    <source>
        <dbReference type="ARBA" id="ARBA00022679"/>
    </source>
</evidence>
<keyword evidence="3" id="KW-0547">Nucleotide-binding</keyword>
<keyword evidence="1" id="KW-0723">Serine/threonine-protein kinase</keyword>
<dbReference type="GO" id="GO:0005524">
    <property type="term" value="F:ATP binding"/>
    <property type="evidence" value="ECO:0007669"/>
    <property type="project" value="InterPro"/>
</dbReference>
<keyword evidence="6" id="KW-1185">Reference proteome</keyword>
<evidence type="ECO:0000256" key="4">
    <source>
        <dbReference type="ARBA" id="ARBA00022777"/>
    </source>
</evidence>
<dbReference type="OrthoDB" id="9782201at2"/>
<dbReference type="AlphaFoldDB" id="A0A399T5I1"/>
<evidence type="ECO:0000313" key="6">
    <source>
        <dbReference type="Proteomes" id="UP000265926"/>
    </source>
</evidence>
<dbReference type="PANTHER" id="PTHR31756:SF3">
    <property type="entry name" value="PYRUVATE, PHOSPHATE DIKINASE REGULATORY PROTEIN 1, CHLOROPLASTIC"/>
    <property type="match status" value="1"/>
</dbReference>
<accession>A0A399T5I1</accession>
<keyword evidence="2" id="KW-0808">Transferase</keyword>
<gene>
    <name evidence="5" type="ORF">D1614_07760</name>
</gene>
<evidence type="ECO:0000256" key="3">
    <source>
        <dbReference type="ARBA" id="ARBA00022741"/>
    </source>
</evidence>
<dbReference type="GO" id="GO:0004674">
    <property type="term" value="F:protein serine/threonine kinase activity"/>
    <property type="evidence" value="ECO:0007669"/>
    <property type="project" value="UniProtKB-KW"/>
</dbReference>
<name>A0A399T5I1_9BACT</name>
<organism evidence="5 6">
    <name type="scientific">Maribellus luteus</name>
    <dbReference type="NCBI Taxonomy" id="2305463"/>
    <lineage>
        <taxon>Bacteria</taxon>
        <taxon>Pseudomonadati</taxon>
        <taxon>Bacteroidota</taxon>
        <taxon>Bacteroidia</taxon>
        <taxon>Marinilabiliales</taxon>
        <taxon>Prolixibacteraceae</taxon>
        <taxon>Maribellus</taxon>
    </lineage>
</organism>
<dbReference type="NCBIfam" id="NF003742">
    <property type="entry name" value="PRK05339.1"/>
    <property type="match status" value="1"/>
</dbReference>
<keyword evidence="4 5" id="KW-0418">Kinase</keyword>
<dbReference type="EMBL" id="QWGR01000003">
    <property type="protein sequence ID" value="RIJ49427.1"/>
    <property type="molecule type" value="Genomic_DNA"/>
</dbReference>
<reference evidence="5 6" key="1">
    <citation type="submission" date="2018-08" db="EMBL/GenBank/DDBJ databases">
        <title>Pallidiluteibacterium maritimus gen. nov., sp. nov., isolated from coastal sediment.</title>
        <authorList>
            <person name="Zhou L.Y."/>
        </authorList>
    </citation>
    <scope>NUCLEOTIDE SEQUENCE [LARGE SCALE GENOMIC DNA]</scope>
    <source>
        <strain evidence="5 6">XSD2</strain>
    </source>
</reference>
<dbReference type="InterPro" id="IPR005177">
    <property type="entry name" value="Kinase-pyrophosphorylase"/>
</dbReference>
<dbReference type="PANTHER" id="PTHR31756">
    <property type="entry name" value="PYRUVATE, PHOSPHATE DIKINASE REGULATORY PROTEIN 1, CHLOROPLASTIC"/>
    <property type="match status" value="1"/>
</dbReference>
<dbReference type="Proteomes" id="UP000265926">
    <property type="component" value="Unassembled WGS sequence"/>
</dbReference>